<reference evidence="7" key="2">
    <citation type="submission" date="2024-01" db="EMBL/GenBank/DDBJ databases">
        <authorList>
            <person name="He J."/>
            <person name="Wang M."/>
            <person name="Zheng J."/>
            <person name="Liu Z."/>
        </authorList>
    </citation>
    <scope>NUCLEOTIDE SEQUENCE</scope>
    <source>
        <strain evidence="7">ZL_2023a</strain>
        <tissue evidence="7">Muscle</tissue>
    </source>
</reference>
<dbReference type="GO" id="GO:0005737">
    <property type="term" value="C:cytoplasm"/>
    <property type="evidence" value="ECO:0007669"/>
    <property type="project" value="TreeGrafter"/>
</dbReference>
<dbReference type="EMBL" id="JARKIK010000063">
    <property type="protein sequence ID" value="KAK8730815.1"/>
    <property type="molecule type" value="Genomic_DNA"/>
</dbReference>
<organism evidence="7 8">
    <name type="scientific">Cherax quadricarinatus</name>
    <name type="common">Australian red claw crayfish</name>
    <dbReference type="NCBI Taxonomy" id="27406"/>
    <lineage>
        <taxon>Eukaryota</taxon>
        <taxon>Metazoa</taxon>
        <taxon>Ecdysozoa</taxon>
        <taxon>Arthropoda</taxon>
        <taxon>Crustacea</taxon>
        <taxon>Multicrustacea</taxon>
        <taxon>Malacostraca</taxon>
        <taxon>Eumalacostraca</taxon>
        <taxon>Eucarida</taxon>
        <taxon>Decapoda</taxon>
        <taxon>Pleocyemata</taxon>
        <taxon>Astacidea</taxon>
        <taxon>Parastacoidea</taxon>
        <taxon>Parastacidae</taxon>
        <taxon>Cherax</taxon>
    </lineage>
</organism>
<comment type="similarity">
    <text evidence="2">Belongs to the chloride channel CLIC family.</text>
</comment>
<evidence type="ECO:0000313" key="8">
    <source>
        <dbReference type="Proteomes" id="UP001445076"/>
    </source>
</evidence>
<keyword evidence="4" id="KW-1133">Transmembrane helix</keyword>
<feature type="domain" description="CLIC N-terminal" evidence="6">
    <location>
        <begin position="21"/>
        <end position="97"/>
    </location>
</feature>
<accession>A0AAW0WU98</accession>
<protein>
    <recommendedName>
        <fullName evidence="6">CLIC N-terminal domain-containing protein</fullName>
    </recommendedName>
</protein>
<dbReference type="PANTHER" id="PTHR43920:SF5">
    <property type="entry name" value="CHLORIDE INTRACELLULAR CHANNEL CLIC"/>
    <property type="match status" value="1"/>
</dbReference>
<dbReference type="AlphaFoldDB" id="A0AAW0WU98"/>
<evidence type="ECO:0000259" key="6">
    <source>
        <dbReference type="Pfam" id="PF22441"/>
    </source>
</evidence>
<evidence type="ECO:0000256" key="5">
    <source>
        <dbReference type="ARBA" id="ARBA00023136"/>
    </source>
</evidence>
<dbReference type="EMBL" id="JARKIK010000063">
    <property type="protein sequence ID" value="KAK8730812.1"/>
    <property type="molecule type" value="Genomic_DNA"/>
</dbReference>
<dbReference type="PANTHER" id="PTHR43920">
    <property type="entry name" value="CHLORIDE INTRACELLULAR CHANNEL, ISOFORM A"/>
    <property type="match status" value="1"/>
</dbReference>
<evidence type="ECO:0000256" key="4">
    <source>
        <dbReference type="ARBA" id="ARBA00022989"/>
    </source>
</evidence>
<evidence type="ECO:0000256" key="3">
    <source>
        <dbReference type="ARBA" id="ARBA00022692"/>
    </source>
</evidence>
<dbReference type="GO" id="GO:0005254">
    <property type="term" value="F:chloride channel activity"/>
    <property type="evidence" value="ECO:0007669"/>
    <property type="project" value="TreeGrafter"/>
</dbReference>
<dbReference type="InterPro" id="IPR053823">
    <property type="entry name" value="CLIC_N"/>
</dbReference>
<keyword evidence="8" id="KW-1185">Reference proteome</keyword>
<dbReference type="EMBL" id="JARKIK010000063">
    <property type="protein sequence ID" value="KAK8730813.1"/>
    <property type="molecule type" value="Genomic_DNA"/>
</dbReference>
<evidence type="ECO:0000256" key="1">
    <source>
        <dbReference type="ARBA" id="ARBA00004167"/>
    </source>
</evidence>
<dbReference type="Proteomes" id="UP001445076">
    <property type="component" value="Unassembled WGS sequence"/>
</dbReference>
<dbReference type="Gene3D" id="3.40.30.10">
    <property type="entry name" value="Glutaredoxin"/>
    <property type="match status" value="1"/>
</dbReference>
<keyword evidence="5" id="KW-0472">Membrane</keyword>
<dbReference type="Pfam" id="PF22441">
    <property type="entry name" value="CLIC-like_N"/>
    <property type="match status" value="1"/>
</dbReference>
<proteinExistence type="inferred from homology"/>
<dbReference type="EMBL" id="JARKIK010000063">
    <property type="protein sequence ID" value="KAK8730816.1"/>
    <property type="molecule type" value="Genomic_DNA"/>
</dbReference>
<dbReference type="Gene3D" id="1.20.1050.10">
    <property type="match status" value="1"/>
</dbReference>
<dbReference type="InterPro" id="IPR036282">
    <property type="entry name" value="Glutathione-S-Trfase_C_sf"/>
</dbReference>
<evidence type="ECO:0000256" key="2">
    <source>
        <dbReference type="ARBA" id="ARBA00007655"/>
    </source>
</evidence>
<sequence>MGSVGQPSVVVVGPTTRAREEVTVYVKAGVDGERMGACPFCQRVFMVLLIKSQHNLLRFKVITVNPAKPPPEFKVLGLKHVPALIHGDDGYDALDDIIHYLDTNFPGGGLEYNSPEADLATKDFFSKFCFYIKAVNQDPSKLDQALEKLNHFLEHCTLITSGLTNGDTNHQQNGDEDEGEHVADTPVQYMCGTHLTHLDCEVLPKLQHLRVAAKTLKDYDIPTNLRGFWRYLHAAYTHPVFVRTCPCDQEIILHWHDRPETPKLSHKKHSVIAKEKPKYSFDVPVHASVVTVVDE</sequence>
<name>A0AAW0WU98_CHEQU</name>
<reference evidence="7 8" key="1">
    <citation type="journal article" date="2024" name="BMC Genomics">
        <title>Genome assembly of redclaw crayfish (Cherax quadricarinatus) provides insights into its immune adaptation and hypoxia tolerance.</title>
        <authorList>
            <person name="Liu Z."/>
            <person name="Zheng J."/>
            <person name="Li H."/>
            <person name="Fang K."/>
            <person name="Wang S."/>
            <person name="He J."/>
            <person name="Zhou D."/>
            <person name="Weng S."/>
            <person name="Chi M."/>
            <person name="Gu Z."/>
            <person name="He J."/>
            <person name="Li F."/>
            <person name="Wang M."/>
        </authorList>
    </citation>
    <scope>NUCLEOTIDE SEQUENCE [LARGE SCALE GENOMIC DNA]</scope>
    <source>
        <strain evidence="7">ZL_2023a</strain>
    </source>
</reference>
<gene>
    <name evidence="7" type="ORF">OTU49_007947</name>
</gene>
<dbReference type="GO" id="GO:0016324">
    <property type="term" value="C:apical plasma membrane"/>
    <property type="evidence" value="ECO:0007669"/>
    <property type="project" value="TreeGrafter"/>
</dbReference>
<dbReference type="InterPro" id="IPR036249">
    <property type="entry name" value="Thioredoxin-like_sf"/>
</dbReference>
<dbReference type="SUPFAM" id="SSF47616">
    <property type="entry name" value="GST C-terminal domain-like"/>
    <property type="match status" value="1"/>
</dbReference>
<dbReference type="EMBL" id="JARKIK010000063">
    <property type="protein sequence ID" value="KAK8730814.1"/>
    <property type="molecule type" value="Genomic_DNA"/>
</dbReference>
<keyword evidence="3" id="KW-0812">Transmembrane</keyword>
<comment type="caution">
    <text evidence="7">The sequence shown here is derived from an EMBL/GenBank/DDBJ whole genome shotgun (WGS) entry which is preliminary data.</text>
</comment>
<dbReference type="SUPFAM" id="SSF52833">
    <property type="entry name" value="Thioredoxin-like"/>
    <property type="match status" value="1"/>
</dbReference>
<comment type="subcellular location">
    <subcellularLocation>
        <location evidence="1">Membrane</location>
        <topology evidence="1">Single-pass membrane protein</topology>
    </subcellularLocation>
</comment>
<evidence type="ECO:0000313" key="7">
    <source>
        <dbReference type="EMBL" id="KAK8730812.1"/>
    </source>
</evidence>